<dbReference type="RefSeq" id="WP_119665785.1">
    <property type="nucleotide sequence ID" value="NZ_QXED01000001.1"/>
</dbReference>
<dbReference type="AlphaFoldDB" id="A0A418MHN1"/>
<dbReference type="Pfam" id="PF06250">
    <property type="entry name" value="YhcG_C"/>
    <property type="match status" value="1"/>
</dbReference>
<feature type="domain" description="YhcG PDDEXK nuclease" evidence="1">
    <location>
        <begin position="204"/>
        <end position="357"/>
    </location>
</feature>
<dbReference type="Proteomes" id="UP000283523">
    <property type="component" value="Unassembled WGS sequence"/>
</dbReference>
<evidence type="ECO:0000313" key="3">
    <source>
        <dbReference type="EMBL" id="RIV26930.1"/>
    </source>
</evidence>
<dbReference type="OrthoDB" id="9801263at2"/>
<dbReference type="Pfam" id="PF17761">
    <property type="entry name" value="DUF1016_N"/>
    <property type="match status" value="2"/>
</dbReference>
<gene>
    <name evidence="3" type="ORF">DYU11_01010</name>
</gene>
<dbReference type="PANTHER" id="PTHR30547">
    <property type="entry name" value="UNCHARACTERIZED PROTEIN YHCG-RELATED"/>
    <property type="match status" value="1"/>
</dbReference>
<dbReference type="InterPro" id="IPR011856">
    <property type="entry name" value="tRNA_endonuc-like_dom_sf"/>
</dbReference>
<dbReference type="EMBL" id="QXED01000001">
    <property type="protein sequence ID" value="RIV26930.1"/>
    <property type="molecule type" value="Genomic_DNA"/>
</dbReference>
<dbReference type="InterPro" id="IPR009362">
    <property type="entry name" value="YhcG_C"/>
</dbReference>
<dbReference type="PANTHER" id="PTHR30547:SF5">
    <property type="entry name" value="NUCLEASE YHCG-RELATED"/>
    <property type="match status" value="1"/>
</dbReference>
<protein>
    <submittedName>
        <fullName evidence="3">DUF1016 domain-containing protein</fullName>
    </submittedName>
</protein>
<reference evidence="3 4" key="1">
    <citation type="submission" date="2018-08" db="EMBL/GenBank/DDBJ databases">
        <title>Fibrisoma montanum sp. nov., isolated from Danxia mountain soil.</title>
        <authorList>
            <person name="Huang Y."/>
        </authorList>
    </citation>
    <scope>NUCLEOTIDE SEQUENCE [LARGE SCALE GENOMIC DNA]</scope>
    <source>
        <strain evidence="3 4">HYT19</strain>
    </source>
</reference>
<dbReference type="GO" id="GO:0003676">
    <property type="term" value="F:nucleic acid binding"/>
    <property type="evidence" value="ECO:0007669"/>
    <property type="project" value="InterPro"/>
</dbReference>
<dbReference type="Gene3D" id="3.40.1350.10">
    <property type="match status" value="1"/>
</dbReference>
<evidence type="ECO:0000259" key="1">
    <source>
        <dbReference type="Pfam" id="PF06250"/>
    </source>
</evidence>
<evidence type="ECO:0000259" key="2">
    <source>
        <dbReference type="Pfam" id="PF17761"/>
    </source>
</evidence>
<feature type="domain" description="YhcG N-terminal" evidence="2">
    <location>
        <begin position="14"/>
        <end position="102"/>
    </location>
</feature>
<dbReference type="InterPro" id="IPR053148">
    <property type="entry name" value="PD-DEXK-like_domain"/>
</dbReference>
<proteinExistence type="predicted"/>
<comment type="caution">
    <text evidence="3">The sequence shown here is derived from an EMBL/GenBank/DDBJ whole genome shotgun (WGS) entry which is preliminary data.</text>
</comment>
<sequence length="374" mass="42844">MEVFKQYPELLRLVKQQIQQAQVKIATSANQQLLLSYWQVGSLILFFQQKQGWGAKIIDRLSADIRQAYPGIEGFSTRNLGYMKKFVVANLPLILQHPVAKLPEASQEDVDIAPIVENAENVEQLFMHSVVSKITWSHHIILLDKVKDAGQRLWYIEQTLRGSWGRNVLRHQIEMDLYERQVKTPKLTNFEYTLAKPHSDLATQLLKDPYIFDFVVATAKANERDVERQLVQQVSRFLLELGQGFAFVGRQYPLKVGDGEYYIDLLFYHIRLRCYVVIELKARDFEPGDAGQINFYVNVVNDYLRTKDDNPTIGLLLCKGKDQALAEYALAGITNPLSVADYQLTKAVPDELKSQLPSIEDLEQELKNEGEGLE</sequence>
<keyword evidence="4" id="KW-1185">Reference proteome</keyword>
<dbReference type="InterPro" id="IPR041527">
    <property type="entry name" value="YhcG_N"/>
</dbReference>
<organism evidence="3 4">
    <name type="scientific">Fibrisoma montanum</name>
    <dbReference type="NCBI Taxonomy" id="2305895"/>
    <lineage>
        <taxon>Bacteria</taxon>
        <taxon>Pseudomonadati</taxon>
        <taxon>Bacteroidota</taxon>
        <taxon>Cytophagia</taxon>
        <taxon>Cytophagales</taxon>
        <taxon>Spirosomataceae</taxon>
        <taxon>Fibrisoma</taxon>
    </lineage>
</organism>
<accession>A0A418MHN1</accession>
<name>A0A418MHN1_9BACT</name>
<feature type="domain" description="YhcG N-terminal" evidence="2">
    <location>
        <begin position="125"/>
        <end position="180"/>
    </location>
</feature>
<evidence type="ECO:0000313" key="4">
    <source>
        <dbReference type="Proteomes" id="UP000283523"/>
    </source>
</evidence>